<evidence type="ECO:0000313" key="3">
    <source>
        <dbReference type="Proteomes" id="UP001434883"/>
    </source>
</evidence>
<accession>A0ABV0QHF4</accession>
<name>A0ABV0QHF4_9TELE</name>
<keyword evidence="1" id="KW-0472">Membrane</keyword>
<sequence length="102" mass="11375">MSTLCFTATNFKIFIGILCDRTTESISEKWNEYDTWLAIVFTNSITYLFYVPISLIVISTVVVCRLGAVCVFCAVFLSSYSGCDWQVLLRSCCSSVSNQPGL</sequence>
<gene>
    <name evidence="2" type="ORF">XENOCAPTIV_009386</name>
</gene>
<feature type="transmembrane region" description="Helical" evidence="1">
    <location>
        <begin position="47"/>
        <end position="80"/>
    </location>
</feature>
<keyword evidence="3" id="KW-1185">Reference proteome</keyword>
<reference evidence="2 3" key="1">
    <citation type="submission" date="2021-06" db="EMBL/GenBank/DDBJ databases">
        <authorList>
            <person name="Palmer J.M."/>
        </authorList>
    </citation>
    <scope>NUCLEOTIDE SEQUENCE [LARGE SCALE GENOMIC DNA]</scope>
    <source>
        <strain evidence="2 3">XC_2019</strain>
        <tissue evidence="2">Muscle</tissue>
    </source>
</reference>
<evidence type="ECO:0000313" key="2">
    <source>
        <dbReference type="EMBL" id="MEQ2195230.1"/>
    </source>
</evidence>
<proteinExistence type="predicted"/>
<dbReference type="Proteomes" id="UP001434883">
    <property type="component" value="Unassembled WGS sequence"/>
</dbReference>
<keyword evidence="1" id="KW-1133">Transmembrane helix</keyword>
<keyword evidence="1" id="KW-0812">Transmembrane</keyword>
<protein>
    <submittedName>
        <fullName evidence="2">Uncharacterized protein</fullName>
    </submittedName>
</protein>
<dbReference type="EMBL" id="JAHRIN010010527">
    <property type="protein sequence ID" value="MEQ2195230.1"/>
    <property type="molecule type" value="Genomic_DNA"/>
</dbReference>
<organism evidence="2 3">
    <name type="scientific">Xenoophorus captivus</name>
    <dbReference type="NCBI Taxonomy" id="1517983"/>
    <lineage>
        <taxon>Eukaryota</taxon>
        <taxon>Metazoa</taxon>
        <taxon>Chordata</taxon>
        <taxon>Craniata</taxon>
        <taxon>Vertebrata</taxon>
        <taxon>Euteleostomi</taxon>
        <taxon>Actinopterygii</taxon>
        <taxon>Neopterygii</taxon>
        <taxon>Teleostei</taxon>
        <taxon>Neoteleostei</taxon>
        <taxon>Acanthomorphata</taxon>
        <taxon>Ovalentaria</taxon>
        <taxon>Atherinomorphae</taxon>
        <taxon>Cyprinodontiformes</taxon>
        <taxon>Goodeidae</taxon>
        <taxon>Xenoophorus</taxon>
    </lineage>
</organism>
<comment type="caution">
    <text evidence="2">The sequence shown here is derived from an EMBL/GenBank/DDBJ whole genome shotgun (WGS) entry which is preliminary data.</text>
</comment>
<evidence type="ECO:0000256" key="1">
    <source>
        <dbReference type="SAM" id="Phobius"/>
    </source>
</evidence>